<proteinExistence type="predicted"/>
<evidence type="ECO:0000313" key="4">
    <source>
        <dbReference type="Proteomes" id="UP001642484"/>
    </source>
</evidence>
<dbReference type="InterPro" id="IPR003029">
    <property type="entry name" value="S1_domain"/>
</dbReference>
<comment type="caution">
    <text evidence="3">The sequence shown here is derived from an EMBL/GenBank/DDBJ whole genome shotgun (WGS) entry which is preliminary data.</text>
</comment>
<dbReference type="EMBL" id="CAXAMN010002370">
    <property type="protein sequence ID" value="CAK8999368.1"/>
    <property type="molecule type" value="Genomic_DNA"/>
</dbReference>
<evidence type="ECO:0000256" key="1">
    <source>
        <dbReference type="SAM" id="Coils"/>
    </source>
</evidence>
<sequence length="277" mass="31399">FHSFSFRQHSRGEMVVRHALGPWALLTFFCLLASWPRNWCFSQGFACPTRRRCGATALEPLRAEPFDLEAMLAKYEQQEETADEQTDEKAAEAKRPLSSFQVGETVKGRVNFMNVRGPSVAYVDIGAEKDAALEFGEMEDGFPAKLTPVRKGQKVEARVLEYDLKAERIYLTRRSGDLARPRRLTLEEENHNPEPLRRVAQSEWLDAEVLSLVTFGAFVNVYPSWGDKTPVVGLLHKKEFAADFAQDPEKAIRGGRIKVRKLSLNSRGELKVTMKQP</sequence>
<dbReference type="Gene3D" id="2.40.50.140">
    <property type="entry name" value="Nucleic acid-binding proteins"/>
    <property type="match status" value="2"/>
</dbReference>
<keyword evidence="4" id="KW-1185">Reference proteome</keyword>
<dbReference type="InterPro" id="IPR050437">
    <property type="entry name" value="Ribos_protein_bS1-like"/>
</dbReference>
<feature type="domain" description="S1 motif" evidence="2">
    <location>
        <begin position="202"/>
        <end position="275"/>
    </location>
</feature>
<feature type="domain" description="S1 motif" evidence="2">
    <location>
        <begin position="103"/>
        <end position="174"/>
    </location>
</feature>
<evidence type="ECO:0000313" key="3">
    <source>
        <dbReference type="EMBL" id="CAK8999368.1"/>
    </source>
</evidence>
<accession>A0ABP0IAN2</accession>
<gene>
    <name evidence="3" type="ORF">CCMP2556_LOCUS5628</name>
</gene>
<feature type="non-terminal residue" evidence="3">
    <location>
        <position position="1"/>
    </location>
</feature>
<keyword evidence="1" id="KW-0175">Coiled coil</keyword>
<dbReference type="PANTHER" id="PTHR10724">
    <property type="entry name" value="30S RIBOSOMAL PROTEIN S1"/>
    <property type="match status" value="1"/>
</dbReference>
<dbReference type="SMART" id="SM00316">
    <property type="entry name" value="S1"/>
    <property type="match status" value="2"/>
</dbReference>
<evidence type="ECO:0000259" key="2">
    <source>
        <dbReference type="PROSITE" id="PS50126"/>
    </source>
</evidence>
<dbReference type="PANTHER" id="PTHR10724:SF10">
    <property type="entry name" value="S1 RNA-BINDING DOMAIN-CONTAINING PROTEIN 1"/>
    <property type="match status" value="1"/>
</dbReference>
<dbReference type="PROSITE" id="PS50126">
    <property type="entry name" value="S1"/>
    <property type="match status" value="2"/>
</dbReference>
<feature type="coiled-coil region" evidence="1">
    <location>
        <begin position="68"/>
        <end position="95"/>
    </location>
</feature>
<name>A0ABP0IAN2_9DINO</name>
<dbReference type="SUPFAM" id="SSF50249">
    <property type="entry name" value="Nucleic acid-binding proteins"/>
    <property type="match status" value="1"/>
</dbReference>
<protein>
    <recommendedName>
        <fullName evidence="2">S1 motif domain-containing protein</fullName>
    </recommendedName>
</protein>
<dbReference type="InterPro" id="IPR012340">
    <property type="entry name" value="NA-bd_OB-fold"/>
</dbReference>
<dbReference type="Proteomes" id="UP001642484">
    <property type="component" value="Unassembled WGS sequence"/>
</dbReference>
<organism evidence="3 4">
    <name type="scientific">Durusdinium trenchii</name>
    <dbReference type="NCBI Taxonomy" id="1381693"/>
    <lineage>
        <taxon>Eukaryota</taxon>
        <taxon>Sar</taxon>
        <taxon>Alveolata</taxon>
        <taxon>Dinophyceae</taxon>
        <taxon>Suessiales</taxon>
        <taxon>Symbiodiniaceae</taxon>
        <taxon>Durusdinium</taxon>
    </lineage>
</organism>
<reference evidence="3 4" key="1">
    <citation type="submission" date="2024-02" db="EMBL/GenBank/DDBJ databases">
        <authorList>
            <person name="Chen Y."/>
            <person name="Shah S."/>
            <person name="Dougan E. K."/>
            <person name="Thang M."/>
            <person name="Chan C."/>
        </authorList>
    </citation>
    <scope>NUCLEOTIDE SEQUENCE [LARGE SCALE GENOMIC DNA]</scope>
</reference>